<protein>
    <submittedName>
        <fullName evidence="4">Purple acid Phosphatase, N-terminal domain</fullName>
    </submittedName>
</protein>
<evidence type="ECO:0000313" key="5">
    <source>
        <dbReference type="Proteomes" id="UP000184609"/>
    </source>
</evidence>
<dbReference type="Pfam" id="PF16656">
    <property type="entry name" value="Pur_ac_phosph_N"/>
    <property type="match status" value="1"/>
</dbReference>
<name>A0A1M7Z7W3_9BACT</name>
<dbReference type="GO" id="GO:0003993">
    <property type="term" value="F:acid phosphatase activity"/>
    <property type="evidence" value="ECO:0007669"/>
    <property type="project" value="InterPro"/>
</dbReference>
<dbReference type="SUPFAM" id="SSF56300">
    <property type="entry name" value="Metallo-dependent phosphatases"/>
    <property type="match status" value="1"/>
</dbReference>
<gene>
    <name evidence="4" type="ORF">SAMN04488108_1163</name>
</gene>
<dbReference type="STRING" id="1073327.SAMN04488108_1163"/>
<evidence type="ECO:0000259" key="3">
    <source>
        <dbReference type="Pfam" id="PF16656"/>
    </source>
</evidence>
<dbReference type="SUPFAM" id="SSF49363">
    <property type="entry name" value="Purple acid phosphatase, N-terminal domain"/>
    <property type="match status" value="1"/>
</dbReference>
<evidence type="ECO:0000313" key="4">
    <source>
        <dbReference type="EMBL" id="SHO60991.1"/>
    </source>
</evidence>
<dbReference type="PANTHER" id="PTHR45867">
    <property type="entry name" value="PURPLE ACID PHOSPHATASE"/>
    <property type="match status" value="1"/>
</dbReference>
<dbReference type="InterPro" id="IPR004843">
    <property type="entry name" value="Calcineurin-like_PHP"/>
</dbReference>
<dbReference type="InterPro" id="IPR008963">
    <property type="entry name" value="Purple_acid_Pase-like_N"/>
</dbReference>
<dbReference type="InterPro" id="IPR015914">
    <property type="entry name" value="PAPs_N"/>
</dbReference>
<dbReference type="GO" id="GO:0046872">
    <property type="term" value="F:metal ion binding"/>
    <property type="evidence" value="ECO:0007669"/>
    <property type="project" value="InterPro"/>
</dbReference>
<dbReference type="OrthoDB" id="9809781at2"/>
<sequence>MLSTFQGSYNSSRNFSPVFILSVITFLIFISIGSLSAQSNQNILIKPQYLPSSQPDRIILNLAEDPLSSVGINWRTACSEKESFLEFAVATDGPEHADSPQKIKATTSYLKTQQDEEPEIEANYHEVDLKGLAAGETYVYRVGNEGYWSEWFQFKMPENDHDVSFIYFGDAQNEVASMWSRVIRETYFQYPRVDFMLYAGDLINHEDSDYEWGEWFEAGGFIHSSTPIMMSPGNHEYAKNPVTLSHHWRPQFNLPTNGPKGLEEVAYEVNYPELKVISLDAELIDEIPEKKMLQVEWLEKILTENSKKWTVITFHYPIFSTKPDRINEDMIEFIQPILEKYKVDLVLQGHDHAYARGRVINRDGKDVVGEGPMYVVSVAGPKMYDVGNDPWMDRKAFNTQLFQWIQIKDNKLEYKAFTARGDLYDAFVLEKDKDGNNHLSNQIPNTPERLEN</sequence>
<feature type="domain" description="Calcineurin-like phosphoesterase" evidence="2">
    <location>
        <begin position="185"/>
        <end position="354"/>
    </location>
</feature>
<dbReference type="Proteomes" id="UP000184609">
    <property type="component" value="Unassembled WGS sequence"/>
</dbReference>
<keyword evidence="5" id="KW-1185">Reference proteome</keyword>
<proteinExistence type="predicted"/>
<dbReference type="EMBL" id="FRXN01000001">
    <property type="protein sequence ID" value="SHO60991.1"/>
    <property type="molecule type" value="Genomic_DNA"/>
</dbReference>
<dbReference type="Gene3D" id="2.60.40.380">
    <property type="entry name" value="Purple acid phosphatase-like, N-terminal"/>
    <property type="match status" value="1"/>
</dbReference>
<dbReference type="Gene3D" id="3.60.21.10">
    <property type="match status" value="1"/>
</dbReference>
<organism evidence="4 5">
    <name type="scientific">Algoriphagus zhangzhouensis</name>
    <dbReference type="NCBI Taxonomy" id="1073327"/>
    <lineage>
        <taxon>Bacteria</taxon>
        <taxon>Pseudomonadati</taxon>
        <taxon>Bacteroidota</taxon>
        <taxon>Cytophagia</taxon>
        <taxon>Cytophagales</taxon>
        <taxon>Cyclobacteriaceae</taxon>
        <taxon>Algoriphagus</taxon>
    </lineage>
</organism>
<dbReference type="Pfam" id="PF00149">
    <property type="entry name" value="Metallophos"/>
    <property type="match status" value="1"/>
</dbReference>
<feature type="domain" description="Purple acid phosphatase N-terminal" evidence="3">
    <location>
        <begin position="55"/>
        <end position="155"/>
    </location>
</feature>
<dbReference type="PANTHER" id="PTHR45867:SF3">
    <property type="entry name" value="ACID PHOSPHATASE TYPE 7"/>
    <property type="match status" value="1"/>
</dbReference>
<dbReference type="AlphaFoldDB" id="A0A1M7Z7W3"/>
<evidence type="ECO:0000256" key="1">
    <source>
        <dbReference type="ARBA" id="ARBA00022729"/>
    </source>
</evidence>
<reference evidence="5" key="1">
    <citation type="submission" date="2016-12" db="EMBL/GenBank/DDBJ databases">
        <authorList>
            <person name="Varghese N."/>
            <person name="Submissions S."/>
        </authorList>
    </citation>
    <scope>NUCLEOTIDE SEQUENCE [LARGE SCALE GENOMIC DNA]</scope>
    <source>
        <strain evidence="5">DSM 25035</strain>
    </source>
</reference>
<dbReference type="InterPro" id="IPR029052">
    <property type="entry name" value="Metallo-depent_PP-like"/>
</dbReference>
<accession>A0A1M7Z7W3</accession>
<keyword evidence="1" id="KW-0732">Signal</keyword>
<evidence type="ECO:0000259" key="2">
    <source>
        <dbReference type="Pfam" id="PF00149"/>
    </source>
</evidence>